<comment type="caution">
    <text evidence="1">The sequence shown here is derived from an EMBL/GenBank/DDBJ whole genome shotgun (WGS) entry which is preliminary data.</text>
</comment>
<dbReference type="Pfam" id="PF09719">
    <property type="entry name" value="C_GCAxxG_C_C"/>
    <property type="match status" value="1"/>
</dbReference>
<gene>
    <name evidence="1" type="ORF">H8S37_02260</name>
</gene>
<dbReference type="EMBL" id="JACOPF010000001">
    <property type="protein sequence ID" value="MBC5687761.1"/>
    <property type="molecule type" value="Genomic_DNA"/>
</dbReference>
<organism evidence="1 2">
    <name type="scientific">Mediterraneibacter hominis</name>
    <dbReference type="NCBI Taxonomy" id="2763054"/>
    <lineage>
        <taxon>Bacteria</taxon>
        <taxon>Bacillati</taxon>
        <taxon>Bacillota</taxon>
        <taxon>Clostridia</taxon>
        <taxon>Lachnospirales</taxon>
        <taxon>Lachnospiraceae</taxon>
        <taxon>Mediterraneibacter</taxon>
    </lineage>
</organism>
<evidence type="ECO:0000313" key="2">
    <source>
        <dbReference type="Proteomes" id="UP000652477"/>
    </source>
</evidence>
<dbReference type="Proteomes" id="UP000652477">
    <property type="component" value="Unassembled WGS sequence"/>
</dbReference>
<dbReference type="NCBIfam" id="TIGR01909">
    <property type="entry name" value="C_GCAxxG_C_C"/>
    <property type="match status" value="1"/>
</dbReference>
<accession>A0A923LFQ4</accession>
<reference evidence="1" key="1">
    <citation type="submission" date="2020-08" db="EMBL/GenBank/DDBJ databases">
        <title>Genome public.</title>
        <authorList>
            <person name="Liu C."/>
            <person name="Sun Q."/>
        </authorList>
    </citation>
    <scope>NUCLEOTIDE SEQUENCE</scope>
    <source>
        <strain evidence="1">NSJ-55</strain>
    </source>
</reference>
<proteinExistence type="predicted"/>
<dbReference type="InterPro" id="IPR010181">
    <property type="entry name" value="CGCAxxGCC_motif"/>
</dbReference>
<sequence length="134" mass="14586">MTKKELALENHKKGYNCAQAVLCSFCKELGMEEEQAYKLAEGFGLGMGSMDTCGALTGLFMLIGMKNSGGTENAGLTKADTYKKVRDYADKFREKNGSVYCRELKGVATGKILSPCDKCITDAVTLAEVFLNEK</sequence>
<protein>
    <submittedName>
        <fullName evidence="1">C_GCAxxG_C_C family protein</fullName>
    </submittedName>
</protein>
<evidence type="ECO:0000313" key="1">
    <source>
        <dbReference type="EMBL" id="MBC5687761.1"/>
    </source>
</evidence>
<dbReference type="RefSeq" id="WP_186874429.1">
    <property type="nucleotide sequence ID" value="NZ_JACOPF010000001.1"/>
</dbReference>
<name>A0A923LFQ4_9FIRM</name>
<dbReference type="AlphaFoldDB" id="A0A923LFQ4"/>
<keyword evidence="2" id="KW-1185">Reference proteome</keyword>